<gene>
    <name evidence="7" type="ORF">WG929_08915</name>
</gene>
<protein>
    <submittedName>
        <fullName evidence="7">Tyrosine-type recombinase/integrase</fullName>
    </submittedName>
</protein>
<dbReference type="PANTHER" id="PTHR34605:SF4">
    <property type="entry name" value="DNA ADENINE METHYLTRANSFERASE"/>
    <property type="match status" value="1"/>
</dbReference>
<dbReference type="InterPro" id="IPR002104">
    <property type="entry name" value="Integrase_catalytic"/>
</dbReference>
<evidence type="ECO:0000256" key="1">
    <source>
        <dbReference type="ARBA" id="ARBA00022908"/>
    </source>
</evidence>
<proteinExistence type="predicted"/>
<feature type="domain" description="Tyr recombinase" evidence="5">
    <location>
        <begin position="124"/>
        <end position="324"/>
    </location>
</feature>
<evidence type="ECO:0000259" key="5">
    <source>
        <dbReference type="PROSITE" id="PS51898"/>
    </source>
</evidence>
<keyword evidence="1" id="KW-0229">DNA integration</keyword>
<reference evidence="7 8" key="1">
    <citation type="submission" date="2024-03" db="EMBL/GenBank/DDBJ databases">
        <title>High-quality draft genome sequence of Oceanobacter sp. wDCs-4.</title>
        <authorList>
            <person name="Dong C."/>
        </authorList>
    </citation>
    <scope>NUCLEOTIDE SEQUENCE [LARGE SCALE GENOMIC DNA]</scope>
    <source>
        <strain evidence="8">wDCs-4</strain>
    </source>
</reference>
<dbReference type="InterPro" id="IPR013762">
    <property type="entry name" value="Integrase-like_cat_sf"/>
</dbReference>
<dbReference type="InterPro" id="IPR010998">
    <property type="entry name" value="Integrase_recombinase_N"/>
</dbReference>
<dbReference type="CDD" id="cd00799">
    <property type="entry name" value="INT_Cre_C"/>
    <property type="match status" value="1"/>
</dbReference>
<evidence type="ECO:0000256" key="4">
    <source>
        <dbReference type="PROSITE-ProRule" id="PRU01248"/>
    </source>
</evidence>
<dbReference type="SUPFAM" id="SSF47823">
    <property type="entry name" value="lambda integrase-like, N-terminal domain"/>
    <property type="match status" value="1"/>
</dbReference>
<evidence type="ECO:0000313" key="7">
    <source>
        <dbReference type="EMBL" id="MFK4752526.1"/>
    </source>
</evidence>
<keyword evidence="3" id="KW-0233">DNA recombination</keyword>
<evidence type="ECO:0000256" key="2">
    <source>
        <dbReference type="ARBA" id="ARBA00023125"/>
    </source>
</evidence>
<dbReference type="PROSITE" id="PS51900">
    <property type="entry name" value="CB"/>
    <property type="match status" value="1"/>
</dbReference>
<organism evidence="7 8">
    <name type="scientific">Oceanobacter antarcticus</name>
    <dbReference type="NCBI Taxonomy" id="3133425"/>
    <lineage>
        <taxon>Bacteria</taxon>
        <taxon>Pseudomonadati</taxon>
        <taxon>Pseudomonadota</taxon>
        <taxon>Gammaproteobacteria</taxon>
        <taxon>Oceanospirillales</taxon>
        <taxon>Oceanospirillaceae</taxon>
        <taxon>Oceanobacter</taxon>
    </lineage>
</organism>
<evidence type="ECO:0000259" key="6">
    <source>
        <dbReference type="PROSITE" id="PS51900"/>
    </source>
</evidence>
<dbReference type="RefSeq" id="WP_369857992.1">
    <property type="nucleotide sequence ID" value="NZ_JBBKTX010000009.1"/>
</dbReference>
<dbReference type="InterPro" id="IPR052925">
    <property type="entry name" value="Phage_Integrase-like_Recomb"/>
</dbReference>
<dbReference type="PROSITE" id="PS51898">
    <property type="entry name" value="TYR_RECOMBINASE"/>
    <property type="match status" value="1"/>
</dbReference>
<dbReference type="Gene3D" id="1.10.150.130">
    <property type="match status" value="1"/>
</dbReference>
<dbReference type="InterPro" id="IPR044068">
    <property type="entry name" value="CB"/>
</dbReference>
<keyword evidence="8" id="KW-1185">Reference proteome</keyword>
<dbReference type="InterPro" id="IPR011010">
    <property type="entry name" value="DNA_brk_join_enz"/>
</dbReference>
<feature type="domain" description="Core-binding (CB)" evidence="6">
    <location>
        <begin position="24"/>
        <end position="98"/>
    </location>
</feature>
<evidence type="ECO:0000313" key="8">
    <source>
        <dbReference type="Proteomes" id="UP001620597"/>
    </source>
</evidence>
<accession>A0ABW8NI37</accession>
<dbReference type="PANTHER" id="PTHR34605">
    <property type="entry name" value="PHAGE_INTEGRASE DOMAIN-CONTAINING PROTEIN"/>
    <property type="match status" value="1"/>
</dbReference>
<dbReference type="EMBL" id="JBBKTX010000009">
    <property type="protein sequence ID" value="MFK4752526.1"/>
    <property type="molecule type" value="Genomic_DNA"/>
</dbReference>
<keyword evidence="2 4" id="KW-0238">DNA-binding</keyword>
<sequence>MNSKSPKMVTEPSLRNEHSRLVARQEAESLQQYLQAATSDNTRRAYRSAIRQFEKWGGRLPTVRDTVVRYLLARAESLNPRTLDLHLTAISQWHHYQGLGDPVRDPLVRKTMDGIRRTHGKPKRKAKALRLEHIALMLKHLQQLPDSKKKYRDVALVLTGFFGAFRRSELVAIKANDLVWEPEGLIIRLPRSKTDQQGAGLVRALPFGAPGCCPATAMKNWIELADINEGPVFRPINRWDEVQPKALNPGGINELLKTLGNACQFDFVPDLSSHSFRRGLSTSAARERVDFELIKKQGGWKSDATVWEYIEEGQQLSNNASVVLMEKMSLLLNAESLKKGK</sequence>
<dbReference type="Gene3D" id="1.10.443.10">
    <property type="entry name" value="Intergrase catalytic core"/>
    <property type="match status" value="1"/>
</dbReference>
<evidence type="ECO:0000256" key="3">
    <source>
        <dbReference type="ARBA" id="ARBA00023172"/>
    </source>
</evidence>
<name>A0ABW8NI37_9GAMM</name>
<dbReference type="Proteomes" id="UP001620597">
    <property type="component" value="Unassembled WGS sequence"/>
</dbReference>
<dbReference type="Pfam" id="PF00589">
    <property type="entry name" value="Phage_integrase"/>
    <property type="match status" value="1"/>
</dbReference>
<dbReference type="SUPFAM" id="SSF56349">
    <property type="entry name" value="DNA breaking-rejoining enzymes"/>
    <property type="match status" value="1"/>
</dbReference>
<comment type="caution">
    <text evidence="7">The sequence shown here is derived from an EMBL/GenBank/DDBJ whole genome shotgun (WGS) entry which is preliminary data.</text>
</comment>